<proteinExistence type="predicted"/>
<accession>A0ABW5G0A2</accession>
<dbReference type="RefSeq" id="WP_378266297.1">
    <property type="nucleotide sequence ID" value="NZ_JBHUKR010000007.1"/>
</dbReference>
<dbReference type="Pfam" id="PF04075">
    <property type="entry name" value="F420H2_quin_red"/>
    <property type="match status" value="1"/>
</dbReference>
<dbReference type="Proteomes" id="UP001597417">
    <property type="component" value="Unassembled WGS sequence"/>
</dbReference>
<sequence length="149" mass="17061">MNETRYITTSNKADHLFNRSVAWLAKHGVSLMGTRLLGVRGRKSGELRSTPVNLMYFEGERYLISPRGHTQWVRNLRVAGEGQLVLGRRTETFRAIELTDEEKPPLLRFYLKKWAWEVGRFFEGVDKNSPDEVVRGIAPGVPAFRITAD</sequence>
<keyword evidence="2" id="KW-1185">Reference proteome</keyword>
<reference evidence="2" key="1">
    <citation type="journal article" date="2019" name="Int. J. Syst. Evol. Microbiol.">
        <title>The Global Catalogue of Microorganisms (GCM) 10K type strain sequencing project: providing services to taxonomists for standard genome sequencing and annotation.</title>
        <authorList>
            <consortium name="The Broad Institute Genomics Platform"/>
            <consortium name="The Broad Institute Genome Sequencing Center for Infectious Disease"/>
            <person name="Wu L."/>
            <person name="Ma J."/>
        </authorList>
    </citation>
    <scope>NUCLEOTIDE SEQUENCE [LARGE SCALE GENOMIC DNA]</scope>
    <source>
        <strain evidence="2">CGMCC 4.7645</strain>
    </source>
</reference>
<dbReference type="InterPro" id="IPR004378">
    <property type="entry name" value="F420H2_quin_Rdtase"/>
</dbReference>
<dbReference type="EMBL" id="JBHUKR010000007">
    <property type="protein sequence ID" value="MFD2418356.1"/>
    <property type="molecule type" value="Genomic_DNA"/>
</dbReference>
<evidence type="ECO:0000313" key="2">
    <source>
        <dbReference type="Proteomes" id="UP001597417"/>
    </source>
</evidence>
<dbReference type="InterPro" id="IPR012349">
    <property type="entry name" value="Split_barrel_FMN-bd"/>
</dbReference>
<dbReference type="Gene3D" id="2.30.110.10">
    <property type="entry name" value="Electron Transport, Fmn-binding Protein, Chain A"/>
    <property type="match status" value="1"/>
</dbReference>
<evidence type="ECO:0000313" key="1">
    <source>
        <dbReference type="EMBL" id="MFD2418356.1"/>
    </source>
</evidence>
<gene>
    <name evidence="1" type="ORF">ACFSXZ_18700</name>
</gene>
<name>A0ABW5G0A2_9PSEU</name>
<organism evidence="1 2">
    <name type="scientific">Amycolatopsis pigmentata</name>
    <dbReference type="NCBI Taxonomy" id="450801"/>
    <lineage>
        <taxon>Bacteria</taxon>
        <taxon>Bacillati</taxon>
        <taxon>Actinomycetota</taxon>
        <taxon>Actinomycetes</taxon>
        <taxon>Pseudonocardiales</taxon>
        <taxon>Pseudonocardiaceae</taxon>
        <taxon>Amycolatopsis</taxon>
    </lineage>
</organism>
<comment type="caution">
    <text evidence="1">The sequence shown here is derived from an EMBL/GenBank/DDBJ whole genome shotgun (WGS) entry which is preliminary data.</text>
</comment>
<protein>
    <submittedName>
        <fullName evidence="1">Nitroreductase/quinone reductase family protein</fullName>
    </submittedName>
</protein>